<evidence type="ECO:0000313" key="1">
    <source>
        <dbReference type="EMBL" id="ORY83131.1"/>
    </source>
</evidence>
<proteinExistence type="predicted"/>
<dbReference type="Proteomes" id="UP000193685">
    <property type="component" value="Unassembled WGS sequence"/>
</dbReference>
<dbReference type="PRINTS" id="PR00413">
    <property type="entry name" value="HADHALOGNASE"/>
</dbReference>
<organism evidence="1 2">
    <name type="scientific">Protomyces lactucae-debilis</name>
    <dbReference type="NCBI Taxonomy" id="2754530"/>
    <lineage>
        <taxon>Eukaryota</taxon>
        <taxon>Fungi</taxon>
        <taxon>Dikarya</taxon>
        <taxon>Ascomycota</taxon>
        <taxon>Taphrinomycotina</taxon>
        <taxon>Taphrinomycetes</taxon>
        <taxon>Taphrinales</taxon>
        <taxon>Protomycetaceae</taxon>
        <taxon>Protomyces</taxon>
    </lineage>
</organism>
<sequence>MSIKAVVFDLGGVCVASPLHAINAYEKEHGLPHNYLNFMIAKWKSPSPMNRLEMGAIEAVDANFYKLFGEHLSDPEGYEAYLKQFPETKRTKAPVVDGETLFTRMLDATSTPNEPLIAYIRQLKATGKYKVWALTNNFPITTKTDGMLHPLFDGIVGSVQVKLRKPDPRIYQLLLQRLDLPANQVVFLDDIGANLKAAKKEGIRTIQVDFRTTPKAIEQLDAMLGENLKAKL</sequence>
<dbReference type="OMA" id="TAPNGFW"/>
<accession>A0A1Y2FGS0</accession>
<dbReference type="PANTHER" id="PTHR47829:SF1">
    <property type="entry name" value="HAD FAMILY PHOSPHATASE"/>
    <property type="match status" value="1"/>
</dbReference>
<dbReference type="SFLD" id="SFLDS00003">
    <property type="entry name" value="Haloacid_Dehalogenase"/>
    <property type="match status" value="1"/>
</dbReference>
<dbReference type="PANTHER" id="PTHR47829">
    <property type="entry name" value="HYDROLASE, PUTATIVE (AFU_ORTHOLOGUE AFUA_1G12880)-RELATED"/>
    <property type="match status" value="1"/>
</dbReference>
<dbReference type="InterPro" id="IPR023198">
    <property type="entry name" value="PGP-like_dom2"/>
</dbReference>
<protein>
    <submittedName>
        <fullName evidence="1">HAD-like domain-containing protein</fullName>
    </submittedName>
</protein>
<dbReference type="EMBL" id="MCFI01000008">
    <property type="protein sequence ID" value="ORY83131.1"/>
    <property type="molecule type" value="Genomic_DNA"/>
</dbReference>
<comment type="caution">
    <text evidence="1">The sequence shown here is derived from an EMBL/GenBank/DDBJ whole genome shotgun (WGS) entry which is preliminary data.</text>
</comment>
<dbReference type="CDD" id="cd02603">
    <property type="entry name" value="HAD_sEH-N_like"/>
    <property type="match status" value="1"/>
</dbReference>
<keyword evidence="2" id="KW-1185">Reference proteome</keyword>
<evidence type="ECO:0000313" key="2">
    <source>
        <dbReference type="Proteomes" id="UP000193685"/>
    </source>
</evidence>
<dbReference type="RefSeq" id="XP_040725712.1">
    <property type="nucleotide sequence ID" value="XM_040871163.1"/>
</dbReference>
<dbReference type="Pfam" id="PF00702">
    <property type="entry name" value="Hydrolase"/>
    <property type="match status" value="1"/>
</dbReference>
<dbReference type="InterPro" id="IPR006439">
    <property type="entry name" value="HAD-SF_hydro_IA"/>
</dbReference>
<name>A0A1Y2FGS0_PROLT</name>
<reference evidence="1 2" key="1">
    <citation type="submission" date="2016-07" db="EMBL/GenBank/DDBJ databases">
        <title>Pervasive Adenine N6-methylation of Active Genes in Fungi.</title>
        <authorList>
            <consortium name="DOE Joint Genome Institute"/>
            <person name="Mondo S.J."/>
            <person name="Dannebaum R.O."/>
            <person name="Kuo R.C."/>
            <person name="Labutti K."/>
            <person name="Haridas S."/>
            <person name="Kuo A."/>
            <person name="Salamov A."/>
            <person name="Ahrendt S.R."/>
            <person name="Lipzen A."/>
            <person name="Sullivan W."/>
            <person name="Andreopoulos W.B."/>
            <person name="Clum A."/>
            <person name="Lindquist E."/>
            <person name="Daum C."/>
            <person name="Ramamoorthy G.K."/>
            <person name="Gryganskyi A."/>
            <person name="Culley D."/>
            <person name="Magnuson J.K."/>
            <person name="James T.Y."/>
            <person name="O'Malley M.A."/>
            <person name="Stajich J.E."/>
            <person name="Spatafora J.W."/>
            <person name="Visel A."/>
            <person name="Grigoriev I.V."/>
        </authorList>
    </citation>
    <scope>NUCLEOTIDE SEQUENCE [LARGE SCALE GENOMIC DNA]</scope>
    <source>
        <strain evidence="1 2">12-1054</strain>
    </source>
</reference>
<dbReference type="AlphaFoldDB" id="A0A1Y2FGS0"/>
<dbReference type="SUPFAM" id="SSF56784">
    <property type="entry name" value="HAD-like"/>
    <property type="match status" value="1"/>
</dbReference>
<dbReference type="Gene3D" id="3.40.50.1000">
    <property type="entry name" value="HAD superfamily/HAD-like"/>
    <property type="match status" value="1"/>
</dbReference>
<dbReference type="GO" id="GO:0016791">
    <property type="term" value="F:phosphatase activity"/>
    <property type="evidence" value="ECO:0007669"/>
    <property type="project" value="UniProtKB-ARBA"/>
</dbReference>
<dbReference type="GeneID" id="63787762"/>
<gene>
    <name evidence="1" type="ORF">BCR37DRAFT_392480</name>
</gene>
<dbReference type="NCBIfam" id="TIGR01509">
    <property type="entry name" value="HAD-SF-IA-v3"/>
    <property type="match status" value="1"/>
</dbReference>
<dbReference type="InterPro" id="IPR023214">
    <property type="entry name" value="HAD_sf"/>
</dbReference>
<dbReference type="SFLD" id="SFLDG01129">
    <property type="entry name" value="C1.5:_HAD__Beta-PGM__Phosphata"/>
    <property type="match status" value="1"/>
</dbReference>
<dbReference type="OrthoDB" id="1694274at2759"/>
<dbReference type="InterPro" id="IPR052898">
    <property type="entry name" value="ACAD10-like"/>
</dbReference>
<dbReference type="STRING" id="56484.A0A1Y2FGS0"/>
<dbReference type="InterPro" id="IPR036412">
    <property type="entry name" value="HAD-like_sf"/>
</dbReference>
<dbReference type="Gene3D" id="1.10.150.240">
    <property type="entry name" value="Putative phosphatase, domain 2"/>
    <property type="match status" value="1"/>
</dbReference>